<proteinExistence type="predicted"/>
<comment type="caution">
    <text evidence="1">The sequence shown here is derived from an EMBL/GenBank/DDBJ whole genome shotgun (WGS) entry which is preliminary data.</text>
</comment>
<gene>
    <name evidence="1" type="ORF">A4X13_0g362</name>
</gene>
<evidence type="ECO:0000313" key="1">
    <source>
        <dbReference type="EMBL" id="KAE8260405.1"/>
    </source>
</evidence>
<sequence length="210" mass="23527">MPNVIPAAYDANGRFVFRLKSEDERANRGRVSPGQFLAETVVEGEPHLALIVHVVVGVLAGLYALLSFVGIWPWEFTYLGQCVLTAMKGGAFGCALVGAGLRWSPQGRTVKQRIKQKTATSADQRVRLLAQLSFAFGVYFLIGVTFFEYFPHLPEWVPPSFWLRGGRYLGKVAKQEKLWNAYERWATAPGEGAQLFRPTWIVDHVLALMR</sequence>
<reference evidence="1" key="1">
    <citation type="submission" date="2016-04" db="EMBL/GenBank/DDBJ databases">
        <authorList>
            <person name="Nguyen H.D."/>
            <person name="Samba Siva P."/>
            <person name="Cullis J."/>
            <person name="Levesque C.A."/>
            <person name="Hambleton S."/>
        </authorList>
    </citation>
    <scope>NUCLEOTIDE SEQUENCE</scope>
    <source>
        <strain evidence="1">DAOMC 236416</strain>
    </source>
</reference>
<accession>A0A177TLH5</accession>
<organism evidence="1 2">
    <name type="scientific">Tilletia indica</name>
    <dbReference type="NCBI Taxonomy" id="43049"/>
    <lineage>
        <taxon>Eukaryota</taxon>
        <taxon>Fungi</taxon>
        <taxon>Dikarya</taxon>
        <taxon>Basidiomycota</taxon>
        <taxon>Ustilaginomycotina</taxon>
        <taxon>Exobasidiomycetes</taxon>
        <taxon>Tilletiales</taxon>
        <taxon>Tilletiaceae</taxon>
        <taxon>Tilletia</taxon>
    </lineage>
</organism>
<dbReference type="AlphaFoldDB" id="A0A177TLH5"/>
<reference evidence="1" key="2">
    <citation type="journal article" date="2019" name="IMA Fungus">
        <title>Genome sequencing and comparison of five Tilletia species to identify candidate genes for the detection of regulated species infecting wheat.</title>
        <authorList>
            <person name="Nguyen H.D.T."/>
            <person name="Sultana T."/>
            <person name="Kesanakurti P."/>
            <person name="Hambleton S."/>
        </authorList>
    </citation>
    <scope>NUCLEOTIDE SEQUENCE</scope>
    <source>
        <strain evidence="1">DAOMC 236416</strain>
    </source>
</reference>
<protein>
    <submittedName>
        <fullName evidence="1">Uncharacterized protein</fullName>
    </submittedName>
</protein>
<dbReference type="EMBL" id="LWDF02000011">
    <property type="protein sequence ID" value="KAE8260405.1"/>
    <property type="molecule type" value="Genomic_DNA"/>
</dbReference>
<dbReference type="Proteomes" id="UP000077521">
    <property type="component" value="Unassembled WGS sequence"/>
</dbReference>
<keyword evidence="2" id="KW-1185">Reference proteome</keyword>
<name>A0A177TLH5_9BASI</name>
<evidence type="ECO:0000313" key="2">
    <source>
        <dbReference type="Proteomes" id="UP000077521"/>
    </source>
</evidence>